<dbReference type="CDD" id="cd00433">
    <property type="entry name" value="Peptidase_M17"/>
    <property type="match status" value="1"/>
</dbReference>
<keyword evidence="11" id="KW-1185">Reference proteome</keyword>
<dbReference type="GO" id="GO:0005737">
    <property type="term" value="C:cytoplasm"/>
    <property type="evidence" value="ECO:0007669"/>
    <property type="project" value="UniProtKB-SubCell"/>
</dbReference>
<keyword evidence="8" id="KW-0963">Cytoplasm</keyword>
<comment type="catalytic activity">
    <reaction evidence="2 8">
        <text>Release of an N-terminal amino acid, preferentially leucine, but not glutamic or aspartic acids.</text>
        <dbReference type="EC" id="3.4.11.10"/>
    </reaction>
</comment>
<gene>
    <name evidence="8" type="primary">pepA</name>
    <name evidence="10" type="ORF">L1O03_03530</name>
</gene>
<dbReference type="GO" id="GO:0030145">
    <property type="term" value="F:manganese ion binding"/>
    <property type="evidence" value="ECO:0007669"/>
    <property type="project" value="UniProtKB-UniRule"/>
</dbReference>
<comment type="catalytic activity">
    <reaction evidence="1 8">
        <text>Release of an N-terminal amino acid, Xaa-|-Yaa-, in which Xaa is preferably Leu, but may be other amino acids including Pro although not Arg or Lys, and Yaa may be Pro. Amino acid amides and methyl esters are also readily hydrolyzed, but rates on arylamides are exceedingly low.</text>
        <dbReference type="EC" id="3.4.11.1"/>
    </reaction>
</comment>
<dbReference type="Pfam" id="PF02789">
    <property type="entry name" value="Peptidase_M17_N"/>
    <property type="match status" value="1"/>
</dbReference>
<dbReference type="Gene3D" id="3.40.630.10">
    <property type="entry name" value="Zn peptidases"/>
    <property type="match status" value="1"/>
</dbReference>
<evidence type="ECO:0000313" key="11">
    <source>
        <dbReference type="Proteomes" id="UP001139336"/>
    </source>
</evidence>
<feature type="domain" description="Cytosol aminopeptidase" evidence="9">
    <location>
        <begin position="340"/>
        <end position="347"/>
    </location>
</feature>
<comment type="cofactor">
    <cofactor evidence="8">
        <name>Mn(2+)</name>
        <dbReference type="ChEBI" id="CHEBI:29035"/>
    </cofactor>
    <text evidence="8">Binds 2 manganese ions per subunit.</text>
</comment>
<evidence type="ECO:0000256" key="4">
    <source>
        <dbReference type="ARBA" id="ARBA00022438"/>
    </source>
</evidence>
<feature type="active site" evidence="8">
    <location>
        <position position="272"/>
    </location>
</feature>
<dbReference type="Gene3D" id="3.40.220.10">
    <property type="entry name" value="Leucine Aminopeptidase, subunit E, domain 1"/>
    <property type="match status" value="1"/>
</dbReference>
<dbReference type="EC" id="3.4.11.10" evidence="8"/>
<evidence type="ECO:0000259" key="9">
    <source>
        <dbReference type="PROSITE" id="PS00631"/>
    </source>
</evidence>
<feature type="binding site" evidence="8">
    <location>
        <position position="344"/>
    </location>
    <ligand>
        <name>Mn(2+)</name>
        <dbReference type="ChEBI" id="CHEBI:29035"/>
        <label>1</label>
    </ligand>
</feature>
<proteinExistence type="inferred from homology"/>
<comment type="function">
    <text evidence="7 8">Presumably involved in the processing and regular turnover of intracellular proteins. Catalyzes the removal of unsubstituted N-terminal amino acids from various peptides.</text>
</comment>
<organism evidence="10 11">
    <name type="scientific">Corynebacterium uropygiale</name>
    <dbReference type="NCBI Taxonomy" id="1775911"/>
    <lineage>
        <taxon>Bacteria</taxon>
        <taxon>Bacillati</taxon>
        <taxon>Actinomycetota</taxon>
        <taxon>Actinomycetes</taxon>
        <taxon>Mycobacteriales</taxon>
        <taxon>Corynebacteriaceae</taxon>
        <taxon>Corynebacterium</taxon>
    </lineage>
</organism>
<dbReference type="SUPFAM" id="SSF52949">
    <property type="entry name" value="Macro domain-like"/>
    <property type="match status" value="1"/>
</dbReference>
<evidence type="ECO:0000256" key="7">
    <source>
        <dbReference type="ARBA" id="ARBA00049972"/>
    </source>
</evidence>
<dbReference type="Pfam" id="PF00883">
    <property type="entry name" value="Peptidase_M17"/>
    <property type="match status" value="1"/>
</dbReference>
<feature type="active site" evidence="8">
    <location>
        <position position="346"/>
    </location>
</feature>
<evidence type="ECO:0000256" key="1">
    <source>
        <dbReference type="ARBA" id="ARBA00000135"/>
    </source>
</evidence>
<dbReference type="HAMAP" id="MF_00181">
    <property type="entry name" value="Cytosol_peptidase_M17"/>
    <property type="match status" value="1"/>
</dbReference>
<feature type="binding site" evidence="8">
    <location>
        <position position="265"/>
    </location>
    <ligand>
        <name>Mn(2+)</name>
        <dbReference type="ChEBI" id="CHEBI:29035"/>
        <label>1</label>
    </ligand>
</feature>
<keyword evidence="6 8" id="KW-0378">Hydrolase</keyword>
<keyword evidence="4 8" id="KW-0031">Aminopeptidase</keyword>
<feature type="binding site" evidence="8">
    <location>
        <position position="342"/>
    </location>
    <ligand>
        <name>Mn(2+)</name>
        <dbReference type="ChEBI" id="CHEBI:29035"/>
        <label>1</label>
    </ligand>
</feature>
<evidence type="ECO:0000256" key="6">
    <source>
        <dbReference type="ARBA" id="ARBA00022801"/>
    </source>
</evidence>
<keyword evidence="5 8" id="KW-0645">Protease</keyword>
<evidence type="ECO:0000256" key="5">
    <source>
        <dbReference type="ARBA" id="ARBA00022670"/>
    </source>
</evidence>
<dbReference type="NCBIfam" id="NF002073">
    <property type="entry name" value="PRK00913.1-2"/>
    <property type="match status" value="1"/>
</dbReference>
<dbReference type="SUPFAM" id="SSF53187">
    <property type="entry name" value="Zn-dependent exopeptidases"/>
    <property type="match status" value="1"/>
</dbReference>
<evidence type="ECO:0000256" key="3">
    <source>
        <dbReference type="ARBA" id="ARBA00009528"/>
    </source>
</evidence>
<evidence type="ECO:0000256" key="8">
    <source>
        <dbReference type="HAMAP-Rule" id="MF_00181"/>
    </source>
</evidence>
<reference evidence="10" key="1">
    <citation type="submission" date="2022-01" db="EMBL/GenBank/DDBJ databases">
        <title>Corynebacterium sp. nov isolated from isolated from the feces of the greater white-fronted geese (Anser albifrons) at Poyang Lake, PR China.</title>
        <authorList>
            <person name="Liu Q."/>
        </authorList>
    </citation>
    <scope>NUCLEOTIDE SEQUENCE</scope>
    <source>
        <strain evidence="10">JCM 32435</strain>
    </source>
</reference>
<dbReference type="Proteomes" id="UP001139336">
    <property type="component" value="Unassembled WGS sequence"/>
</dbReference>
<dbReference type="GO" id="GO:0070006">
    <property type="term" value="F:metalloaminopeptidase activity"/>
    <property type="evidence" value="ECO:0007669"/>
    <property type="project" value="InterPro"/>
</dbReference>
<comment type="caution">
    <text evidence="10">The sequence shown here is derived from an EMBL/GenBank/DDBJ whole genome shotgun (WGS) entry which is preliminary data.</text>
</comment>
<dbReference type="PANTHER" id="PTHR11963:SF23">
    <property type="entry name" value="CYTOSOL AMINOPEPTIDASE"/>
    <property type="match status" value="1"/>
</dbReference>
<dbReference type="InterPro" id="IPR023042">
    <property type="entry name" value="Peptidase_M17_leu_NH2_pept"/>
</dbReference>
<feature type="binding site" evidence="8">
    <location>
        <position position="260"/>
    </location>
    <ligand>
        <name>Mn(2+)</name>
        <dbReference type="ChEBI" id="CHEBI:29035"/>
        <label>2</label>
    </ligand>
</feature>
<evidence type="ECO:0000313" key="10">
    <source>
        <dbReference type="EMBL" id="MCF4006249.1"/>
    </source>
</evidence>
<keyword evidence="8" id="KW-0479">Metal-binding</keyword>
<comment type="subcellular location">
    <subcellularLocation>
        <location evidence="8">Cytoplasm</location>
    </subcellularLocation>
</comment>
<feature type="binding site" evidence="8">
    <location>
        <position position="283"/>
    </location>
    <ligand>
        <name>Mn(2+)</name>
        <dbReference type="ChEBI" id="CHEBI:29035"/>
        <label>2</label>
    </ligand>
</feature>
<dbReference type="InterPro" id="IPR043472">
    <property type="entry name" value="Macro_dom-like"/>
</dbReference>
<evidence type="ECO:0000256" key="2">
    <source>
        <dbReference type="ARBA" id="ARBA00000967"/>
    </source>
</evidence>
<dbReference type="InterPro" id="IPR008283">
    <property type="entry name" value="Peptidase_M17_N"/>
</dbReference>
<name>A0A9X1QMX4_9CORY</name>
<feature type="binding site" evidence="8">
    <location>
        <position position="265"/>
    </location>
    <ligand>
        <name>Mn(2+)</name>
        <dbReference type="ChEBI" id="CHEBI:29035"/>
        <label>2</label>
    </ligand>
</feature>
<dbReference type="PROSITE" id="PS00631">
    <property type="entry name" value="CYTOSOL_AP"/>
    <property type="match status" value="1"/>
</dbReference>
<protein>
    <recommendedName>
        <fullName evidence="8">Probable cytosol aminopeptidase</fullName>
        <ecNumber evidence="8">3.4.11.1</ecNumber>
    </recommendedName>
    <alternativeName>
        <fullName evidence="8">Leucine aminopeptidase</fullName>
        <shortName evidence="8">LAP</shortName>
        <ecNumber evidence="8">3.4.11.10</ecNumber>
    </alternativeName>
    <alternativeName>
        <fullName evidence="8">Leucyl aminopeptidase</fullName>
    </alternativeName>
</protein>
<dbReference type="InterPro" id="IPR011356">
    <property type="entry name" value="Leucine_aapep/pepB"/>
</dbReference>
<dbReference type="GO" id="GO:0006508">
    <property type="term" value="P:proteolysis"/>
    <property type="evidence" value="ECO:0007669"/>
    <property type="project" value="UniProtKB-KW"/>
</dbReference>
<dbReference type="RefSeq" id="WP_236118064.1">
    <property type="nucleotide sequence ID" value="NZ_JAKGSI010000002.1"/>
</dbReference>
<dbReference type="PRINTS" id="PR00481">
    <property type="entry name" value="LAMNOPPTDASE"/>
</dbReference>
<accession>A0A9X1QMX4</accession>
<sequence length="496" mass="51813">MSTASLPVRAALPEVELVKKLPASVDALLFPAFTGEDGPEFPACPALDKDVTSTILAQLKAVDATGKAGEITRIPGIDTPVVAVGLGSAEDLDDEALRRAAGSAARALRGVSSIAVAFGPVSLSALVEGLLLGAYDYPGFRGADAEEAPEPIHSIAILGDPKAQKDELLAALITVESVYLARDLVNTPSSHLYPETYADVIRAEAKKAGVDVQVLDEKALEKQEFGGILAVGKGSARPPRLVKLSWSPRRARSSVAFVGKGITFDTGGISIKPSAHMENMISDMGGSAAVVAAVLGAARMHLNVAVTGYVALAENMPDGNATRPGDVITHYGGITSEVINTDAEGRLVLADALARASEDKPDYLIDTATLTGAQLVALGVNTSGVMGTETFRDRLAEIGRSVGEPAWAMPLLEEHEKSVRSPIADIRNVDNTRNGGMLYAGTYLSKFVGEGIEWAHVDIAGPSFNEGSAKGYLPVRATGVPVRTFLALLKELAEQS</sequence>
<keyword evidence="8" id="KW-0464">Manganese</keyword>
<dbReference type="AlphaFoldDB" id="A0A9X1QMX4"/>
<feature type="binding site" evidence="8">
    <location>
        <position position="344"/>
    </location>
    <ligand>
        <name>Mn(2+)</name>
        <dbReference type="ChEBI" id="CHEBI:29035"/>
        <label>2</label>
    </ligand>
</feature>
<dbReference type="PANTHER" id="PTHR11963">
    <property type="entry name" value="LEUCINE AMINOPEPTIDASE-RELATED"/>
    <property type="match status" value="1"/>
</dbReference>
<dbReference type="EMBL" id="JAKGSI010000002">
    <property type="protein sequence ID" value="MCF4006249.1"/>
    <property type="molecule type" value="Genomic_DNA"/>
</dbReference>
<comment type="similarity">
    <text evidence="3 8">Belongs to the peptidase M17 family.</text>
</comment>
<dbReference type="InterPro" id="IPR000819">
    <property type="entry name" value="Peptidase_M17_C"/>
</dbReference>
<dbReference type="EC" id="3.4.11.1" evidence="8"/>